<dbReference type="PANTHER" id="PTHR31306">
    <property type="entry name" value="ALPHA-1,6-MANNOSYLTRANSFERASE MNN11-RELATED"/>
    <property type="match status" value="1"/>
</dbReference>
<dbReference type="InterPro" id="IPR008630">
    <property type="entry name" value="Glyco_trans_34"/>
</dbReference>
<dbReference type="Proteomes" id="UP001203852">
    <property type="component" value="Unassembled WGS sequence"/>
</dbReference>
<dbReference type="Gene3D" id="3.90.550.10">
    <property type="entry name" value="Spore Coat Polysaccharide Biosynthesis Protein SpsA, Chain A"/>
    <property type="match status" value="1"/>
</dbReference>
<keyword evidence="2" id="KW-0328">Glycosyltransferase</keyword>
<feature type="compositionally biased region" description="Basic and acidic residues" evidence="5">
    <location>
        <begin position="475"/>
        <end position="484"/>
    </location>
</feature>
<dbReference type="GO" id="GO:0000139">
    <property type="term" value="C:Golgi membrane"/>
    <property type="evidence" value="ECO:0007669"/>
    <property type="project" value="TreeGrafter"/>
</dbReference>
<sequence length="484" mass="56658">MYGSEKMSQAYNTNMPRPYRMSRPILLAIAIIIFLGYASHSAWQQSAQPDLRTTPKIDLPTIPKTTRLHTEGRILDPFESLDESTAGLVEDIPASSTQQVAEPTPSSQSTNTNSLALHDETLGAAGEGTLYSKIGKVTMLYYNKPTKDSFWYEKALSSQREHNLRFGYKQFVLRTEIVPEFFSKQAFILSIMLQELAKPTAERLEWLFWHDVDLVLVNAQIPLELFVPPPEFSHIHHIVASDLNGLNAGVFFLRVHPWSLRYLSAIISYQDFHPDKWLRYQEQTAMEWLVQEWEQWGRNTTHVPQRWFNAYHNYGTDDSVPAEWEWKNGYHEPGDMLVHLPGSGDSRPDLIREWMDRVQNEPKKWVLALADTSYEKNVTEFWRKDAKKEREVQDTYWRRWHLLIELGSHEDDLRREAVKKAEQEAEEQDLSDEMRQEKIKELKEKYKKLKIKHLRDAERVKMKEEGLLEDNDDNGETKHENNDS</sequence>
<proteinExistence type="inferred from homology"/>
<evidence type="ECO:0000256" key="4">
    <source>
        <dbReference type="SAM" id="Coils"/>
    </source>
</evidence>
<dbReference type="GO" id="GO:0006487">
    <property type="term" value="P:protein N-linked glycosylation"/>
    <property type="evidence" value="ECO:0007669"/>
    <property type="project" value="TreeGrafter"/>
</dbReference>
<evidence type="ECO:0000256" key="2">
    <source>
        <dbReference type="ARBA" id="ARBA00022676"/>
    </source>
</evidence>
<organism evidence="6 7">
    <name type="scientific">Exophiala viscosa</name>
    <dbReference type="NCBI Taxonomy" id="2486360"/>
    <lineage>
        <taxon>Eukaryota</taxon>
        <taxon>Fungi</taxon>
        <taxon>Dikarya</taxon>
        <taxon>Ascomycota</taxon>
        <taxon>Pezizomycotina</taxon>
        <taxon>Eurotiomycetes</taxon>
        <taxon>Chaetothyriomycetidae</taxon>
        <taxon>Chaetothyriales</taxon>
        <taxon>Herpotrichiellaceae</taxon>
        <taxon>Exophiala</taxon>
    </lineage>
</organism>
<feature type="region of interest" description="Disordered" evidence="5">
    <location>
        <begin position="461"/>
        <end position="484"/>
    </location>
</feature>
<dbReference type="Pfam" id="PF05637">
    <property type="entry name" value="Glyco_transf_34"/>
    <property type="match status" value="1"/>
</dbReference>
<comment type="caution">
    <text evidence="6">The sequence shown here is derived from an EMBL/GenBank/DDBJ whole genome shotgun (WGS) entry which is preliminary data.</text>
</comment>
<evidence type="ECO:0000313" key="7">
    <source>
        <dbReference type="Proteomes" id="UP001203852"/>
    </source>
</evidence>
<evidence type="ECO:0008006" key="8">
    <source>
        <dbReference type="Google" id="ProtNLM"/>
    </source>
</evidence>
<comment type="similarity">
    <text evidence="1">Belongs to the glycosyltransferase 34 family.</text>
</comment>
<keyword evidence="4" id="KW-0175">Coiled coil</keyword>
<evidence type="ECO:0000256" key="1">
    <source>
        <dbReference type="ARBA" id="ARBA00005664"/>
    </source>
</evidence>
<dbReference type="EMBL" id="MU404363">
    <property type="protein sequence ID" value="KAI1608514.1"/>
    <property type="molecule type" value="Genomic_DNA"/>
</dbReference>
<evidence type="ECO:0000313" key="6">
    <source>
        <dbReference type="EMBL" id="KAI1608514.1"/>
    </source>
</evidence>
<feature type="coiled-coil region" evidence="4">
    <location>
        <begin position="413"/>
        <end position="459"/>
    </location>
</feature>
<dbReference type="AlphaFoldDB" id="A0AAN6IAA9"/>
<name>A0AAN6IAA9_9EURO</name>
<dbReference type="GO" id="GO:0016757">
    <property type="term" value="F:glycosyltransferase activity"/>
    <property type="evidence" value="ECO:0007669"/>
    <property type="project" value="UniProtKB-KW"/>
</dbReference>
<gene>
    <name evidence="6" type="ORF">EDD36DRAFT_101607</name>
</gene>
<evidence type="ECO:0000256" key="3">
    <source>
        <dbReference type="ARBA" id="ARBA00022679"/>
    </source>
</evidence>
<keyword evidence="3" id="KW-0808">Transferase</keyword>
<keyword evidence="7" id="KW-1185">Reference proteome</keyword>
<evidence type="ECO:0000256" key="5">
    <source>
        <dbReference type="SAM" id="MobiDB-lite"/>
    </source>
</evidence>
<reference evidence="6" key="1">
    <citation type="journal article" date="2022" name="bioRxiv">
        <title>Deciphering the potential niche of two novel black yeast fungi from a biological soil crust based on their genomes, phenotypes, and melanin regulation.</title>
        <authorList>
            <consortium name="DOE Joint Genome Institute"/>
            <person name="Carr E.C."/>
            <person name="Barton Q."/>
            <person name="Grambo S."/>
            <person name="Sullivan M."/>
            <person name="Renfro C.M."/>
            <person name="Kuo A."/>
            <person name="Pangilinan J."/>
            <person name="Lipzen A."/>
            <person name="Keymanesh K."/>
            <person name="Savage E."/>
            <person name="Barry K."/>
            <person name="Grigoriev I.V."/>
            <person name="Riekhof W.R."/>
            <person name="Harris S.S."/>
        </authorList>
    </citation>
    <scope>NUCLEOTIDE SEQUENCE</scope>
    <source>
        <strain evidence="6">JF 03-4F</strain>
    </source>
</reference>
<dbReference type="PANTHER" id="PTHR31306:SF8">
    <property type="entry name" value="GLYCOSYLTRANSFERASE FAMILY 34 PROTEIN"/>
    <property type="match status" value="1"/>
</dbReference>
<dbReference type="InterPro" id="IPR029044">
    <property type="entry name" value="Nucleotide-diphossugar_trans"/>
</dbReference>
<protein>
    <recommendedName>
        <fullName evidence="8">Glycosyltransferase family 34 protein</fullName>
    </recommendedName>
</protein>
<accession>A0AAN6IAA9</accession>